<dbReference type="EMBL" id="CM007904">
    <property type="protein sequence ID" value="OTF94919.1"/>
    <property type="molecule type" value="Genomic_DNA"/>
</dbReference>
<accession>A0A251S7V0</accession>
<dbReference type="OMA" id="QYRLNYC"/>
<evidence type="ECO:0000313" key="2">
    <source>
        <dbReference type="EMBL" id="OTF94919.1"/>
    </source>
</evidence>
<dbReference type="Proteomes" id="UP000215914">
    <property type="component" value="Chromosome 15"/>
</dbReference>
<dbReference type="OrthoDB" id="1922322at2759"/>
<dbReference type="InterPro" id="IPR025322">
    <property type="entry name" value="PADRE_dom"/>
</dbReference>
<reference evidence="2" key="2">
    <citation type="submission" date="2017-02" db="EMBL/GenBank/DDBJ databases">
        <title>Sunflower complete genome.</title>
        <authorList>
            <person name="Langlade N."/>
            <person name="Munos S."/>
        </authorList>
    </citation>
    <scope>NUCLEOTIDE SEQUENCE [LARGE SCALE GENOMIC DNA]</scope>
    <source>
        <tissue evidence="2">Leaves</tissue>
    </source>
</reference>
<evidence type="ECO:0008006" key="4">
    <source>
        <dbReference type="Google" id="ProtNLM"/>
    </source>
</evidence>
<dbReference type="PANTHER" id="PTHR33052">
    <property type="entry name" value="DUF4228 DOMAIN PROTEIN-RELATED"/>
    <property type="match status" value="1"/>
</dbReference>
<keyword evidence="3" id="KW-1185">Reference proteome</keyword>
<protein>
    <recommendedName>
        <fullName evidence="4">DUF4228 domain protein</fullName>
    </recommendedName>
</protein>
<dbReference type="EMBL" id="MNCJ02000330">
    <property type="protein sequence ID" value="KAF5764141.1"/>
    <property type="molecule type" value="Genomic_DNA"/>
</dbReference>
<sequence>MGNYTSACDCNFMISPRTKNNKAARVIFPTGEIRQFQESVKAAEVMIECPNFFLVNSQSLNINRRFSALSADEELESGNVYVMFPMRRMNSMVTPADLAVLWMEANGTSKRIDGKLTPELEKSGGEKSVVEEWRMPLLGAVPQVPEVPEFSYRLMVCRSRKPLLDTIAEETVFCR</sequence>
<dbReference type="Pfam" id="PF14009">
    <property type="entry name" value="PADRE"/>
    <property type="match status" value="1"/>
</dbReference>
<evidence type="ECO:0000313" key="3">
    <source>
        <dbReference type="Proteomes" id="UP000215914"/>
    </source>
</evidence>
<proteinExistence type="predicted"/>
<gene>
    <name evidence="2" type="ORF">HannXRQ_Chr15g0477371</name>
    <name evidence="1" type="ORF">HanXRQr2_Chr15g0688571</name>
</gene>
<organism evidence="2 3">
    <name type="scientific">Helianthus annuus</name>
    <name type="common">Common sunflower</name>
    <dbReference type="NCBI Taxonomy" id="4232"/>
    <lineage>
        <taxon>Eukaryota</taxon>
        <taxon>Viridiplantae</taxon>
        <taxon>Streptophyta</taxon>
        <taxon>Embryophyta</taxon>
        <taxon>Tracheophyta</taxon>
        <taxon>Spermatophyta</taxon>
        <taxon>Magnoliopsida</taxon>
        <taxon>eudicotyledons</taxon>
        <taxon>Gunneridae</taxon>
        <taxon>Pentapetalae</taxon>
        <taxon>asterids</taxon>
        <taxon>campanulids</taxon>
        <taxon>Asterales</taxon>
        <taxon>Asteraceae</taxon>
        <taxon>Asteroideae</taxon>
        <taxon>Heliantheae alliance</taxon>
        <taxon>Heliantheae</taxon>
        <taxon>Helianthus</taxon>
    </lineage>
</organism>
<dbReference type="InParanoid" id="A0A251S7V0"/>
<dbReference type="Gramene" id="mRNA:HanXRQr2_Chr15g0688571">
    <property type="protein sequence ID" value="CDS:HanXRQr2_Chr15g0688571.1"/>
    <property type="gene ID" value="HanXRQr2_Chr15g0688571"/>
</dbReference>
<reference evidence="1 3" key="1">
    <citation type="journal article" date="2017" name="Nature">
        <title>The sunflower genome provides insights into oil metabolism, flowering and Asterid evolution.</title>
        <authorList>
            <person name="Badouin H."/>
            <person name="Gouzy J."/>
            <person name="Grassa C.J."/>
            <person name="Murat F."/>
            <person name="Staton S.E."/>
            <person name="Cottret L."/>
            <person name="Lelandais-Briere C."/>
            <person name="Owens G.L."/>
            <person name="Carrere S."/>
            <person name="Mayjonade B."/>
            <person name="Legrand L."/>
            <person name="Gill N."/>
            <person name="Kane N.C."/>
            <person name="Bowers J.E."/>
            <person name="Hubner S."/>
            <person name="Bellec A."/>
            <person name="Berard A."/>
            <person name="Berges H."/>
            <person name="Blanchet N."/>
            <person name="Boniface M.C."/>
            <person name="Brunel D."/>
            <person name="Catrice O."/>
            <person name="Chaidir N."/>
            <person name="Claudel C."/>
            <person name="Donnadieu C."/>
            <person name="Faraut T."/>
            <person name="Fievet G."/>
            <person name="Helmstetter N."/>
            <person name="King M."/>
            <person name="Knapp S.J."/>
            <person name="Lai Z."/>
            <person name="Le Paslier M.C."/>
            <person name="Lippi Y."/>
            <person name="Lorenzon L."/>
            <person name="Mandel J.R."/>
            <person name="Marage G."/>
            <person name="Marchand G."/>
            <person name="Marquand E."/>
            <person name="Bret-Mestries E."/>
            <person name="Morien E."/>
            <person name="Nambeesan S."/>
            <person name="Nguyen T."/>
            <person name="Pegot-Espagnet P."/>
            <person name="Pouilly N."/>
            <person name="Raftis F."/>
            <person name="Sallet E."/>
            <person name="Schiex T."/>
            <person name="Thomas J."/>
            <person name="Vandecasteele C."/>
            <person name="Vares D."/>
            <person name="Vear F."/>
            <person name="Vautrin S."/>
            <person name="Crespi M."/>
            <person name="Mangin B."/>
            <person name="Burke J.M."/>
            <person name="Salse J."/>
            <person name="Munos S."/>
            <person name="Vincourt P."/>
            <person name="Rieseberg L.H."/>
            <person name="Langlade N.B."/>
        </authorList>
    </citation>
    <scope>NUCLEOTIDE SEQUENCE [LARGE SCALE GENOMIC DNA]</scope>
    <source>
        <strain evidence="3">cv. SF193</strain>
        <tissue evidence="1">Leaves</tissue>
    </source>
</reference>
<evidence type="ECO:0000313" key="1">
    <source>
        <dbReference type="EMBL" id="KAF5764141.1"/>
    </source>
</evidence>
<dbReference type="AlphaFoldDB" id="A0A251S7V0"/>
<name>A0A251S7V0_HELAN</name>
<reference evidence="1" key="3">
    <citation type="submission" date="2020-06" db="EMBL/GenBank/DDBJ databases">
        <title>Helianthus annuus Genome sequencing and assembly Release 2.</title>
        <authorList>
            <person name="Gouzy J."/>
            <person name="Langlade N."/>
            <person name="Munos S."/>
        </authorList>
    </citation>
    <scope>NUCLEOTIDE SEQUENCE</scope>
    <source>
        <tissue evidence="1">Leaves</tissue>
    </source>
</reference>